<dbReference type="PANTHER" id="PTHR33375">
    <property type="entry name" value="CHROMOSOME-PARTITIONING PROTEIN PARB-RELATED"/>
    <property type="match status" value="1"/>
</dbReference>
<gene>
    <name evidence="5" type="primary">parB</name>
    <name evidence="5" type="ORF">SFLOR_v1c09880</name>
</gene>
<accession>A0A2K8SF20</accession>
<dbReference type="Proteomes" id="UP000231823">
    <property type="component" value="Chromosome"/>
</dbReference>
<dbReference type="Gene3D" id="1.10.10.2830">
    <property type="match status" value="1"/>
</dbReference>
<dbReference type="SUPFAM" id="SSF110849">
    <property type="entry name" value="ParB/Sulfiredoxin"/>
    <property type="match status" value="1"/>
</dbReference>
<dbReference type="SMART" id="SM00470">
    <property type="entry name" value="ParB"/>
    <property type="match status" value="1"/>
</dbReference>
<dbReference type="Pfam" id="PF17762">
    <property type="entry name" value="HTH_ParB"/>
    <property type="match status" value="1"/>
</dbReference>
<dbReference type="GO" id="GO:0007059">
    <property type="term" value="P:chromosome segregation"/>
    <property type="evidence" value="ECO:0007669"/>
    <property type="project" value="UniProtKB-KW"/>
</dbReference>
<dbReference type="NCBIfam" id="TIGR00180">
    <property type="entry name" value="parB_part"/>
    <property type="match status" value="1"/>
</dbReference>
<dbReference type="PANTHER" id="PTHR33375:SF1">
    <property type="entry name" value="CHROMOSOME-PARTITIONING PROTEIN PARB-RELATED"/>
    <property type="match status" value="1"/>
</dbReference>
<evidence type="ECO:0000256" key="2">
    <source>
        <dbReference type="ARBA" id="ARBA00022829"/>
    </source>
</evidence>
<keyword evidence="6" id="KW-1185">Reference proteome</keyword>
<evidence type="ECO:0000313" key="6">
    <source>
        <dbReference type="Proteomes" id="UP000231823"/>
    </source>
</evidence>
<dbReference type="AlphaFoldDB" id="A0A2K8SF20"/>
<dbReference type="InterPro" id="IPR004437">
    <property type="entry name" value="ParB/RepB/Spo0J"/>
</dbReference>
<organism evidence="5 6">
    <name type="scientific">Spiroplasma floricola 23-6</name>
    <dbReference type="NCBI Taxonomy" id="1336749"/>
    <lineage>
        <taxon>Bacteria</taxon>
        <taxon>Bacillati</taxon>
        <taxon>Mycoplasmatota</taxon>
        <taxon>Mollicutes</taxon>
        <taxon>Entomoplasmatales</taxon>
        <taxon>Spiroplasmataceae</taxon>
        <taxon>Spiroplasma</taxon>
    </lineage>
</organism>
<keyword evidence="2" id="KW-0159">Chromosome partition</keyword>
<protein>
    <submittedName>
        <fullName evidence="5">Chromosome partitioning protein ParB</fullName>
    </submittedName>
</protein>
<dbReference type="Pfam" id="PF02195">
    <property type="entry name" value="ParB_N"/>
    <property type="match status" value="1"/>
</dbReference>
<dbReference type="InterPro" id="IPR036086">
    <property type="entry name" value="ParB/Sulfiredoxin_sf"/>
</dbReference>
<reference evidence="5 6" key="1">
    <citation type="submission" date="2017-12" db="EMBL/GenBank/DDBJ databases">
        <title>Complete genome sequence of Spiroplasma floricola 23-6 (ATCC 29989).</title>
        <authorList>
            <person name="Tsai Y.-M."/>
            <person name="Wu P.-S."/>
            <person name="Lo W.-S."/>
            <person name="Kuo C.-H."/>
        </authorList>
    </citation>
    <scope>NUCLEOTIDE SEQUENCE [LARGE SCALE GENOMIC DNA]</scope>
    <source>
        <strain evidence="5 6">23-6</strain>
    </source>
</reference>
<name>A0A2K8SF20_9MOLU</name>
<evidence type="ECO:0000313" key="5">
    <source>
        <dbReference type="EMBL" id="AUB32036.1"/>
    </source>
</evidence>
<sequence length="250" mass="28677">MAVNKIKEIELERILPNPFQPRKSFNKEKIEELANSIKKVGLLQPIIVNLNNKNEIKLIAGQRRLEACKLLNKKTIECIILVGNATEKDFRQASIIENIQREEMSSYETSLSIKELYDSGMTQEDIGEQLGKSVSWVNKMLAINNLDEQAKEKIENGSIEISKASIIASQKNLSNEEKNDLINEVISNKVSKKDLEEKVKNKVGEDFYIQEQEICLALENKYKVSIKNNKLIINFKNLDQLNQIVNLFKR</sequence>
<dbReference type="InterPro" id="IPR041468">
    <property type="entry name" value="HTH_ParB/Spo0J"/>
</dbReference>
<comment type="similarity">
    <text evidence="1">Belongs to the ParB family.</text>
</comment>
<keyword evidence="3" id="KW-0238">DNA-binding</keyword>
<dbReference type="Gene3D" id="3.90.1530.30">
    <property type="match status" value="1"/>
</dbReference>
<dbReference type="FunFam" id="3.90.1530.30:FF:000001">
    <property type="entry name" value="Chromosome partitioning protein ParB"/>
    <property type="match status" value="1"/>
</dbReference>
<dbReference type="InterPro" id="IPR050336">
    <property type="entry name" value="Chromosome_partition/occlusion"/>
</dbReference>
<dbReference type="GO" id="GO:0005694">
    <property type="term" value="C:chromosome"/>
    <property type="evidence" value="ECO:0007669"/>
    <property type="project" value="TreeGrafter"/>
</dbReference>
<evidence type="ECO:0000256" key="1">
    <source>
        <dbReference type="ARBA" id="ARBA00006295"/>
    </source>
</evidence>
<dbReference type="InterPro" id="IPR003115">
    <property type="entry name" value="ParB_N"/>
</dbReference>
<evidence type="ECO:0000256" key="3">
    <source>
        <dbReference type="ARBA" id="ARBA00023125"/>
    </source>
</evidence>
<dbReference type="GO" id="GO:0003677">
    <property type="term" value="F:DNA binding"/>
    <property type="evidence" value="ECO:0007669"/>
    <property type="project" value="UniProtKB-KW"/>
</dbReference>
<dbReference type="OrthoDB" id="9802051at2"/>
<proteinExistence type="inferred from homology"/>
<dbReference type="EMBL" id="CP025057">
    <property type="protein sequence ID" value="AUB32036.1"/>
    <property type="molecule type" value="Genomic_DNA"/>
</dbReference>
<dbReference type="RefSeq" id="WP_100916988.1">
    <property type="nucleotide sequence ID" value="NZ_CP025057.1"/>
</dbReference>
<feature type="domain" description="ParB-like N-terminal" evidence="4">
    <location>
        <begin position="7"/>
        <end position="99"/>
    </location>
</feature>
<dbReference type="KEGG" id="sfz:SFLOR_v1c09880"/>
<evidence type="ECO:0000259" key="4">
    <source>
        <dbReference type="SMART" id="SM00470"/>
    </source>
</evidence>